<dbReference type="AlphaFoldDB" id="A0A1G2T0Y4"/>
<organism evidence="1 2">
    <name type="scientific">Candidatus Zambryskibacteria bacterium RIFCSPHIGHO2_01_FULL_44_22b</name>
    <dbReference type="NCBI Taxonomy" id="1802737"/>
    <lineage>
        <taxon>Bacteria</taxon>
        <taxon>Candidatus Zambryskiibacteriota</taxon>
    </lineage>
</organism>
<proteinExistence type="predicted"/>
<dbReference type="Pfam" id="PF01371">
    <property type="entry name" value="Trp_repressor"/>
    <property type="match status" value="1"/>
</dbReference>
<dbReference type="SUPFAM" id="SSF48295">
    <property type="entry name" value="TrpR-like"/>
    <property type="match status" value="1"/>
</dbReference>
<comment type="caution">
    <text evidence="1">The sequence shown here is derived from an EMBL/GenBank/DDBJ whole genome shotgun (WGS) entry which is preliminary data.</text>
</comment>
<dbReference type="InterPro" id="IPR000831">
    <property type="entry name" value="Trp_repress"/>
</dbReference>
<gene>
    <name evidence="1" type="ORF">A2832_00675</name>
</gene>
<protein>
    <submittedName>
        <fullName evidence="1">Uncharacterized protein</fullName>
    </submittedName>
</protein>
<dbReference type="Gene3D" id="1.10.1270.10">
    <property type="entry name" value="TrpR-like"/>
    <property type="match status" value="1"/>
</dbReference>
<dbReference type="STRING" id="1802737.A2832_00675"/>
<dbReference type="EMBL" id="MHVG01000013">
    <property type="protein sequence ID" value="OHA90933.1"/>
    <property type="molecule type" value="Genomic_DNA"/>
</dbReference>
<sequence length="136" mass="15516">MPHVSSNRLDDEKRKALYREFVKALEKAFDAEKGFGVMQEFLTFTEKEMFAKRLAVIALLKKNISVYKISSVLKMSRVTIDTMSAKYEAGRYDLIIRTALKEKGVLDILDDIVENLNTAGGLMPPYIGRRKYKSST</sequence>
<dbReference type="GO" id="GO:0003700">
    <property type="term" value="F:DNA-binding transcription factor activity"/>
    <property type="evidence" value="ECO:0007669"/>
    <property type="project" value="InterPro"/>
</dbReference>
<dbReference type="GO" id="GO:0043565">
    <property type="term" value="F:sequence-specific DNA binding"/>
    <property type="evidence" value="ECO:0007669"/>
    <property type="project" value="InterPro"/>
</dbReference>
<evidence type="ECO:0000313" key="2">
    <source>
        <dbReference type="Proteomes" id="UP000178538"/>
    </source>
</evidence>
<accession>A0A1G2T0Y4</accession>
<dbReference type="Proteomes" id="UP000178538">
    <property type="component" value="Unassembled WGS sequence"/>
</dbReference>
<name>A0A1G2T0Y4_9BACT</name>
<dbReference type="InterPro" id="IPR038116">
    <property type="entry name" value="TrpR-like_sf"/>
</dbReference>
<evidence type="ECO:0000313" key="1">
    <source>
        <dbReference type="EMBL" id="OHA90933.1"/>
    </source>
</evidence>
<dbReference type="InterPro" id="IPR010921">
    <property type="entry name" value="Trp_repressor/repl_initiator"/>
</dbReference>
<reference evidence="1 2" key="1">
    <citation type="journal article" date="2016" name="Nat. Commun.">
        <title>Thousands of microbial genomes shed light on interconnected biogeochemical processes in an aquifer system.</title>
        <authorList>
            <person name="Anantharaman K."/>
            <person name="Brown C.T."/>
            <person name="Hug L.A."/>
            <person name="Sharon I."/>
            <person name="Castelle C.J."/>
            <person name="Probst A.J."/>
            <person name="Thomas B.C."/>
            <person name="Singh A."/>
            <person name="Wilkins M.J."/>
            <person name="Karaoz U."/>
            <person name="Brodie E.L."/>
            <person name="Williams K.H."/>
            <person name="Hubbard S.S."/>
            <person name="Banfield J.F."/>
        </authorList>
    </citation>
    <scope>NUCLEOTIDE SEQUENCE [LARGE SCALE GENOMIC DNA]</scope>
</reference>